<keyword evidence="2" id="KW-0808">Transferase</keyword>
<dbReference type="OrthoDB" id="189226at2759"/>
<keyword evidence="3" id="KW-1185">Reference proteome</keyword>
<protein>
    <submittedName>
        <fullName evidence="2">PLCC acyltransferase</fullName>
    </submittedName>
</protein>
<evidence type="ECO:0000313" key="2">
    <source>
        <dbReference type="EMBL" id="NXU04038.1"/>
    </source>
</evidence>
<feature type="transmembrane region" description="Helical" evidence="1">
    <location>
        <begin position="12"/>
        <end position="41"/>
    </location>
</feature>
<name>A0A7L3HH85_9PASS</name>
<feature type="non-terminal residue" evidence="2">
    <location>
        <position position="191"/>
    </location>
</feature>
<keyword evidence="1" id="KW-0472">Membrane</keyword>
<reference evidence="2 3" key="1">
    <citation type="submission" date="2019-09" db="EMBL/GenBank/DDBJ databases">
        <title>Bird 10,000 Genomes (B10K) Project - Family phase.</title>
        <authorList>
            <person name="Zhang G."/>
        </authorList>
    </citation>
    <scope>NUCLEOTIDE SEQUENCE [LARGE SCALE GENOMIC DNA]</scope>
    <source>
        <strain evidence="2">B10K-DU-012-02</strain>
    </source>
</reference>
<keyword evidence="2" id="KW-0012">Acyltransferase</keyword>
<feature type="non-terminal residue" evidence="2">
    <location>
        <position position="1"/>
    </location>
</feature>
<evidence type="ECO:0000256" key="1">
    <source>
        <dbReference type="SAM" id="Phobius"/>
    </source>
</evidence>
<dbReference type="GO" id="GO:0005783">
    <property type="term" value="C:endoplasmic reticulum"/>
    <property type="evidence" value="ECO:0007669"/>
    <property type="project" value="TreeGrafter"/>
</dbReference>
<dbReference type="PANTHER" id="PTHR10983:SF9">
    <property type="entry name" value="1-ACYL-SN-GLYCEROL-3-PHOSPHATE ACYLTRANSFERASE GAMMA"/>
    <property type="match status" value="1"/>
</dbReference>
<sequence length="191" mass="22057">MGFIAFLKTQFIVHLLIGFVFVVSGLIINFIQLCTLLLWPINKQLYRRVNCRLAYSLWSQLVMLLEWWSGTECTLFSDEATVKTFGKEHVIIILNHNFEIDFLCGWTMTERFGVLGISLVFLFFWFCLAQFLLYCEGTRFTETKHRISMEVAESKGLPKLKYHLLPRTKGFTTAVQCLRGTGTAKLCSTCN</sequence>
<organism evidence="2 3">
    <name type="scientific">Buphagus erythrorhynchus</name>
    <name type="common">red-billed oxpecker</name>
    <dbReference type="NCBI Taxonomy" id="245048"/>
    <lineage>
        <taxon>Eukaryota</taxon>
        <taxon>Metazoa</taxon>
        <taxon>Chordata</taxon>
        <taxon>Craniata</taxon>
        <taxon>Vertebrata</taxon>
        <taxon>Euteleostomi</taxon>
        <taxon>Archelosauria</taxon>
        <taxon>Archosauria</taxon>
        <taxon>Dinosauria</taxon>
        <taxon>Saurischia</taxon>
        <taxon>Theropoda</taxon>
        <taxon>Coelurosauria</taxon>
        <taxon>Aves</taxon>
        <taxon>Neognathae</taxon>
        <taxon>Neoaves</taxon>
        <taxon>Telluraves</taxon>
        <taxon>Australaves</taxon>
        <taxon>Passeriformes</taxon>
        <taxon>Sturnidae</taxon>
        <taxon>Buphagus</taxon>
    </lineage>
</organism>
<dbReference type="AlphaFoldDB" id="A0A7L3HH85"/>
<keyword evidence="1" id="KW-1133">Transmembrane helix</keyword>
<dbReference type="PANTHER" id="PTHR10983">
    <property type="entry name" value="1-ACYLGLYCEROL-3-PHOSPHATE ACYLTRANSFERASE-RELATED"/>
    <property type="match status" value="1"/>
</dbReference>
<evidence type="ECO:0000313" key="3">
    <source>
        <dbReference type="Proteomes" id="UP000566314"/>
    </source>
</evidence>
<keyword evidence="1" id="KW-0812">Transmembrane</keyword>
<comment type="caution">
    <text evidence="2">The sequence shown here is derived from an EMBL/GenBank/DDBJ whole genome shotgun (WGS) entry which is preliminary data.</text>
</comment>
<dbReference type="GO" id="GO:0003841">
    <property type="term" value="F:1-acylglycerol-3-phosphate O-acyltransferase activity"/>
    <property type="evidence" value="ECO:0007669"/>
    <property type="project" value="TreeGrafter"/>
</dbReference>
<dbReference type="Proteomes" id="UP000566314">
    <property type="component" value="Unassembled WGS sequence"/>
</dbReference>
<dbReference type="CDD" id="cd07990">
    <property type="entry name" value="LPLAT_LCLAT1-like"/>
    <property type="match status" value="1"/>
</dbReference>
<proteinExistence type="predicted"/>
<feature type="transmembrane region" description="Helical" evidence="1">
    <location>
        <begin position="112"/>
        <end position="135"/>
    </location>
</feature>
<gene>
    <name evidence="2" type="primary">Agpat3</name>
    <name evidence="2" type="ORF">BUPERY_R03339</name>
</gene>
<dbReference type="EMBL" id="VZTT01062030">
    <property type="protein sequence ID" value="NXU04038.1"/>
    <property type="molecule type" value="Genomic_DNA"/>
</dbReference>
<accession>A0A7L3HH85</accession>